<keyword evidence="1" id="KW-0413">Isomerase</keyword>
<proteinExistence type="predicted"/>
<dbReference type="PANTHER" id="PTHR21600:SF40">
    <property type="entry name" value="PSEUDOURIDYLATE SYNTHASE RPUSD2"/>
    <property type="match status" value="1"/>
</dbReference>
<evidence type="ECO:0000313" key="5">
    <source>
        <dbReference type="EMBL" id="TRY68535.1"/>
    </source>
</evidence>
<feature type="domain" description="RNA-binding S4" evidence="4">
    <location>
        <begin position="181"/>
        <end position="204"/>
    </location>
</feature>
<sequence>MASFTSKVRWLMNGRRVLNSTALFSKQFCHHTSGAITAEKKEALIKWGSQIELKGLADVPFIEDLCPVESIRQHDDRITHMVYPKMNFRKWRRDFRDVRMNEEDKPLTSTRIHRFITQGMRSLSEEDLHGVSYYREDGLQKVRPYLHCSDVTVKQNKKCFDQLIRVCQTMYLTSQTHLNFLIEQGYIQVNFQRVDPSYIVQPGDCINYLQHIHEPPVLDWDIDVLFEDEDVLVVNKPPSYLIGWKGSTYFNSLIVTLMAQRGYRDLRTVHRLDRLTSGVCILAKGGLSAQNIHLRFRAKGKDSYKEYLALVDGEFPTGEIVCDSPIRSHVLNSFNQKKTYDIPKESQTIFQRLSYQGEFSLVKCIPTTGRTHQIRQHLLELGCPVVNDDLYNPRDRRNPANIITPELTEQAMRRILAQPRQPVYEWLARTGPKAFPDCVTCSVGEDYLRSQLRQATSNMFQCLHACRYRIGDLDIEAPWPKWAVDSSILESIKDRRARPGLSPYAFSQNP</sequence>
<dbReference type="InterPro" id="IPR020103">
    <property type="entry name" value="PsdUridine_synth_cat_dom_sf"/>
</dbReference>
<dbReference type="Pfam" id="PF00849">
    <property type="entry name" value="PseudoU_synth_2"/>
    <property type="match status" value="1"/>
</dbReference>
<evidence type="ECO:0000313" key="6">
    <source>
        <dbReference type="Proteomes" id="UP000318571"/>
    </source>
</evidence>
<protein>
    <submittedName>
        <fullName evidence="5">Uncharacterized protein</fullName>
    </submittedName>
</protein>
<evidence type="ECO:0000259" key="3">
    <source>
        <dbReference type="Pfam" id="PF00849"/>
    </source>
</evidence>
<dbReference type="PANTHER" id="PTHR21600">
    <property type="entry name" value="MITOCHONDRIAL RNA PSEUDOURIDINE SYNTHASE"/>
    <property type="match status" value="1"/>
</dbReference>
<dbReference type="InterPro" id="IPR002942">
    <property type="entry name" value="S4_RNA-bd"/>
</dbReference>
<dbReference type="GO" id="GO:0000455">
    <property type="term" value="P:enzyme-directed rRNA pseudouridine synthesis"/>
    <property type="evidence" value="ECO:0007669"/>
    <property type="project" value="TreeGrafter"/>
</dbReference>
<dbReference type="GO" id="GO:0009982">
    <property type="term" value="F:pseudouridine synthase activity"/>
    <property type="evidence" value="ECO:0007669"/>
    <property type="project" value="InterPro"/>
</dbReference>
<dbReference type="SUPFAM" id="SSF55174">
    <property type="entry name" value="Alpha-L RNA-binding motif"/>
    <property type="match status" value="1"/>
</dbReference>
<accession>A0A553NSX0</accession>
<comment type="caution">
    <text evidence="5">The sequence shown here is derived from an EMBL/GenBank/DDBJ whole genome shotgun (WGS) entry which is preliminary data.</text>
</comment>
<keyword evidence="2" id="KW-0694">RNA-binding</keyword>
<dbReference type="OrthoDB" id="424794at2759"/>
<dbReference type="Gene3D" id="3.30.2350.10">
    <property type="entry name" value="Pseudouridine synthase"/>
    <property type="match status" value="1"/>
</dbReference>
<evidence type="ECO:0000256" key="1">
    <source>
        <dbReference type="ARBA" id="ARBA00023235"/>
    </source>
</evidence>
<dbReference type="AlphaFoldDB" id="A0A553NSX0"/>
<dbReference type="InterPro" id="IPR006145">
    <property type="entry name" value="PsdUridine_synth_RsuA/RluA"/>
</dbReference>
<dbReference type="GO" id="GO:0003723">
    <property type="term" value="F:RNA binding"/>
    <property type="evidence" value="ECO:0007669"/>
    <property type="project" value="UniProtKB-KW"/>
</dbReference>
<gene>
    <name evidence="5" type="ORF">TCAL_01417</name>
</gene>
<dbReference type="Proteomes" id="UP000318571">
    <property type="component" value="Chromosome 1"/>
</dbReference>
<reference evidence="5 6" key="1">
    <citation type="journal article" date="2018" name="Nat. Ecol. Evol.">
        <title>Genomic signatures of mitonuclear coevolution across populations of Tigriopus californicus.</title>
        <authorList>
            <person name="Barreto F.S."/>
            <person name="Watson E.T."/>
            <person name="Lima T.G."/>
            <person name="Willett C.S."/>
            <person name="Edmands S."/>
            <person name="Li W."/>
            <person name="Burton R.S."/>
        </authorList>
    </citation>
    <scope>NUCLEOTIDE SEQUENCE [LARGE SCALE GENOMIC DNA]</scope>
    <source>
        <strain evidence="5 6">San Diego</strain>
    </source>
</reference>
<dbReference type="CDD" id="cd00165">
    <property type="entry name" value="S4"/>
    <property type="match status" value="1"/>
</dbReference>
<evidence type="ECO:0000259" key="4">
    <source>
        <dbReference type="Pfam" id="PF01479"/>
    </source>
</evidence>
<keyword evidence="6" id="KW-1185">Reference proteome</keyword>
<dbReference type="Pfam" id="PF01479">
    <property type="entry name" value="S4"/>
    <property type="match status" value="1"/>
</dbReference>
<dbReference type="EMBL" id="VCGU01000010">
    <property type="protein sequence ID" value="TRY68535.1"/>
    <property type="molecule type" value="Genomic_DNA"/>
</dbReference>
<dbReference type="SUPFAM" id="SSF55120">
    <property type="entry name" value="Pseudouridine synthase"/>
    <property type="match status" value="1"/>
</dbReference>
<dbReference type="InterPro" id="IPR050188">
    <property type="entry name" value="RluA_PseudoU_synthase"/>
</dbReference>
<organism evidence="5 6">
    <name type="scientific">Tigriopus californicus</name>
    <name type="common">Marine copepod</name>
    <dbReference type="NCBI Taxonomy" id="6832"/>
    <lineage>
        <taxon>Eukaryota</taxon>
        <taxon>Metazoa</taxon>
        <taxon>Ecdysozoa</taxon>
        <taxon>Arthropoda</taxon>
        <taxon>Crustacea</taxon>
        <taxon>Multicrustacea</taxon>
        <taxon>Hexanauplia</taxon>
        <taxon>Copepoda</taxon>
        <taxon>Harpacticoida</taxon>
        <taxon>Harpacticidae</taxon>
        <taxon>Tigriopus</taxon>
    </lineage>
</organism>
<name>A0A553NSX0_TIGCA</name>
<feature type="domain" description="Pseudouridine synthase RsuA/RluA-like" evidence="3">
    <location>
        <begin position="230"/>
        <end position="378"/>
    </location>
</feature>
<dbReference type="PROSITE" id="PS50889">
    <property type="entry name" value="S4"/>
    <property type="match status" value="1"/>
</dbReference>
<dbReference type="STRING" id="6832.A0A553NSX0"/>
<evidence type="ECO:0000256" key="2">
    <source>
        <dbReference type="PROSITE-ProRule" id="PRU00182"/>
    </source>
</evidence>